<dbReference type="Pfam" id="PF00578">
    <property type="entry name" value="AhpC-TSA"/>
    <property type="match status" value="1"/>
</dbReference>
<comment type="caution">
    <text evidence="16">The sequence shown here is derived from an EMBL/GenBank/DDBJ whole genome shotgun (WGS) entry which is preliminary data.</text>
</comment>
<organism evidence="16 17">
    <name type="scientific">Pichia kluyveri</name>
    <name type="common">Yeast</name>
    <dbReference type="NCBI Taxonomy" id="36015"/>
    <lineage>
        <taxon>Eukaryota</taxon>
        <taxon>Fungi</taxon>
        <taxon>Dikarya</taxon>
        <taxon>Ascomycota</taxon>
        <taxon>Saccharomycotina</taxon>
        <taxon>Pichiomycetes</taxon>
        <taxon>Pichiales</taxon>
        <taxon>Pichiaceae</taxon>
        <taxon>Pichia</taxon>
    </lineage>
</organism>
<dbReference type="EMBL" id="BTGB01000003">
    <property type="protein sequence ID" value="GMM46106.1"/>
    <property type="molecule type" value="Genomic_DNA"/>
</dbReference>
<dbReference type="GO" id="GO:0034599">
    <property type="term" value="P:cellular response to oxidative stress"/>
    <property type="evidence" value="ECO:0007669"/>
    <property type="project" value="UniProtKB-ARBA"/>
</dbReference>
<feature type="compositionally biased region" description="Basic and acidic residues" evidence="14">
    <location>
        <begin position="104"/>
        <end position="113"/>
    </location>
</feature>
<feature type="domain" description="Thioredoxin" evidence="15">
    <location>
        <begin position="106"/>
        <end position="253"/>
    </location>
</feature>
<evidence type="ECO:0000256" key="1">
    <source>
        <dbReference type="ARBA" id="ARBA00004123"/>
    </source>
</evidence>
<evidence type="ECO:0000256" key="13">
    <source>
        <dbReference type="ARBA" id="ARBA00077538"/>
    </source>
</evidence>
<comment type="subcellular location">
    <subcellularLocation>
        <location evidence="1">Nucleus</location>
    </subcellularLocation>
</comment>
<dbReference type="FunFam" id="3.40.30.10:FF:000157">
    <property type="entry name" value="DOT5p Nuclear thiol peroxidase"/>
    <property type="match status" value="1"/>
</dbReference>
<feature type="region of interest" description="Disordered" evidence="14">
    <location>
        <begin position="52"/>
        <end position="113"/>
    </location>
</feature>
<dbReference type="PANTHER" id="PTHR42801">
    <property type="entry name" value="THIOREDOXIN-DEPENDENT PEROXIDE REDUCTASE"/>
    <property type="match status" value="1"/>
</dbReference>
<dbReference type="InterPro" id="IPR013766">
    <property type="entry name" value="Thioredoxin_domain"/>
</dbReference>
<dbReference type="GO" id="GO:0005634">
    <property type="term" value="C:nucleus"/>
    <property type="evidence" value="ECO:0007669"/>
    <property type="project" value="UniProtKB-SubCell"/>
</dbReference>
<keyword evidence="9" id="KW-0676">Redox-active center</keyword>
<dbReference type="InterPro" id="IPR000866">
    <property type="entry name" value="AhpC/TSA"/>
</dbReference>
<proteinExistence type="inferred from homology"/>
<dbReference type="EC" id="1.11.1.24" evidence="3"/>
<evidence type="ECO:0000313" key="17">
    <source>
        <dbReference type="Proteomes" id="UP001378960"/>
    </source>
</evidence>
<evidence type="ECO:0000256" key="12">
    <source>
        <dbReference type="ARBA" id="ARBA00049091"/>
    </source>
</evidence>
<dbReference type="InterPro" id="IPR050924">
    <property type="entry name" value="Peroxiredoxin_BCP/PrxQ"/>
</dbReference>
<dbReference type="InterPro" id="IPR036249">
    <property type="entry name" value="Thioredoxin-like_sf"/>
</dbReference>
<evidence type="ECO:0000256" key="14">
    <source>
        <dbReference type="SAM" id="MobiDB-lite"/>
    </source>
</evidence>
<evidence type="ECO:0000256" key="11">
    <source>
        <dbReference type="ARBA" id="ARBA00038489"/>
    </source>
</evidence>
<comment type="similarity">
    <text evidence="11">Belongs to the peroxiredoxin family. BCP/PrxQ subfamily.</text>
</comment>
<evidence type="ECO:0000256" key="4">
    <source>
        <dbReference type="ARBA" id="ARBA00022559"/>
    </source>
</evidence>
<evidence type="ECO:0000313" key="16">
    <source>
        <dbReference type="EMBL" id="GMM46106.1"/>
    </source>
</evidence>
<evidence type="ECO:0000256" key="7">
    <source>
        <dbReference type="ARBA" id="ARBA00023157"/>
    </source>
</evidence>
<protein>
    <recommendedName>
        <fullName evidence="3">thioredoxin-dependent peroxiredoxin</fullName>
        <ecNumber evidence="3">1.11.1.24</ecNumber>
    </recommendedName>
    <alternativeName>
        <fullName evidence="13">Nuclear thiol peroxidase</fullName>
    </alternativeName>
    <alternativeName>
        <fullName evidence="10">Thioredoxin peroxidase</fullName>
    </alternativeName>
</protein>
<evidence type="ECO:0000256" key="9">
    <source>
        <dbReference type="ARBA" id="ARBA00023284"/>
    </source>
</evidence>
<keyword evidence="8" id="KW-0539">Nucleus</keyword>
<comment type="subunit">
    <text evidence="2">Monomer.</text>
</comment>
<reference evidence="16 17" key="1">
    <citation type="journal article" date="2023" name="Elife">
        <title>Identification of key yeast species and microbe-microbe interactions impacting larval growth of Drosophila in the wild.</title>
        <authorList>
            <person name="Mure A."/>
            <person name="Sugiura Y."/>
            <person name="Maeda R."/>
            <person name="Honda K."/>
            <person name="Sakurai N."/>
            <person name="Takahashi Y."/>
            <person name="Watada M."/>
            <person name="Katoh T."/>
            <person name="Gotoh A."/>
            <person name="Gotoh Y."/>
            <person name="Taniguchi I."/>
            <person name="Nakamura K."/>
            <person name="Hayashi T."/>
            <person name="Katayama T."/>
            <person name="Uemura T."/>
            <person name="Hattori Y."/>
        </authorList>
    </citation>
    <scope>NUCLEOTIDE SEQUENCE [LARGE SCALE GENOMIC DNA]</scope>
    <source>
        <strain evidence="16 17">PK-24</strain>
    </source>
</reference>
<keyword evidence="4 16" id="KW-0575">Peroxidase</keyword>
<comment type="catalytic activity">
    <reaction evidence="12">
        <text>a hydroperoxide + [thioredoxin]-dithiol = an alcohol + [thioredoxin]-disulfide + H2O</text>
        <dbReference type="Rhea" id="RHEA:62620"/>
        <dbReference type="Rhea" id="RHEA-COMP:10698"/>
        <dbReference type="Rhea" id="RHEA-COMP:10700"/>
        <dbReference type="ChEBI" id="CHEBI:15377"/>
        <dbReference type="ChEBI" id="CHEBI:29950"/>
        <dbReference type="ChEBI" id="CHEBI:30879"/>
        <dbReference type="ChEBI" id="CHEBI:35924"/>
        <dbReference type="ChEBI" id="CHEBI:50058"/>
        <dbReference type="EC" id="1.11.1.24"/>
    </reaction>
</comment>
<feature type="compositionally biased region" description="Acidic residues" evidence="14">
    <location>
        <begin position="88"/>
        <end position="103"/>
    </location>
</feature>
<dbReference type="Proteomes" id="UP001378960">
    <property type="component" value="Unassembled WGS sequence"/>
</dbReference>
<accession>A0AAV5R673</accession>
<dbReference type="SUPFAM" id="SSF52833">
    <property type="entry name" value="Thioredoxin-like"/>
    <property type="match status" value="1"/>
</dbReference>
<gene>
    <name evidence="16" type="ORF">DAPK24_026810</name>
</gene>
<dbReference type="Gene3D" id="3.40.30.10">
    <property type="entry name" value="Glutaredoxin"/>
    <property type="match status" value="1"/>
</dbReference>
<name>A0AAV5R673_PICKL</name>
<dbReference type="CDD" id="cd03017">
    <property type="entry name" value="PRX_BCP"/>
    <property type="match status" value="1"/>
</dbReference>
<evidence type="ECO:0000256" key="8">
    <source>
        <dbReference type="ARBA" id="ARBA00023242"/>
    </source>
</evidence>
<dbReference type="GO" id="GO:0045454">
    <property type="term" value="P:cell redox homeostasis"/>
    <property type="evidence" value="ECO:0007669"/>
    <property type="project" value="TreeGrafter"/>
</dbReference>
<dbReference type="AlphaFoldDB" id="A0AAV5R673"/>
<evidence type="ECO:0000256" key="10">
    <source>
        <dbReference type="ARBA" id="ARBA00032824"/>
    </source>
</evidence>
<evidence type="ECO:0000256" key="5">
    <source>
        <dbReference type="ARBA" id="ARBA00022862"/>
    </source>
</evidence>
<dbReference type="GO" id="GO:0008379">
    <property type="term" value="F:thioredoxin peroxidase activity"/>
    <property type="evidence" value="ECO:0007669"/>
    <property type="project" value="TreeGrafter"/>
</dbReference>
<evidence type="ECO:0000256" key="2">
    <source>
        <dbReference type="ARBA" id="ARBA00011245"/>
    </source>
</evidence>
<dbReference type="PROSITE" id="PS51352">
    <property type="entry name" value="THIOREDOXIN_2"/>
    <property type="match status" value="1"/>
</dbReference>
<keyword evidence="5" id="KW-0049">Antioxidant</keyword>
<evidence type="ECO:0000256" key="3">
    <source>
        <dbReference type="ARBA" id="ARBA00013017"/>
    </source>
</evidence>
<sequence length="253" mass="28584">MTVRRSTRIASQKEDLSVIADKKITSNARVSKPVADKKVTKVVKKTKPVVKTTPVVKKSKSRSAKKEDAIVVVDDDDKEDDKEKITIDDDEEEEEEDEEEEEIKELNEGDKIPESIEVELQDSTKINLSKYAKDNHILVIFAYPKASTPGCTKQAKGFRDEFDDLKKLNATVLGLSADNSKSQTSFKNKQELPYNLIADTKLQLITLLGCKKFPNKITRSHFIFVDGILKIKKIKISPEDSFKTALEDIKKLQ</sequence>
<evidence type="ECO:0000259" key="15">
    <source>
        <dbReference type="PROSITE" id="PS51352"/>
    </source>
</evidence>
<keyword evidence="7" id="KW-1015">Disulfide bond</keyword>
<keyword evidence="17" id="KW-1185">Reference proteome</keyword>
<evidence type="ECO:0000256" key="6">
    <source>
        <dbReference type="ARBA" id="ARBA00023002"/>
    </source>
</evidence>
<dbReference type="GO" id="GO:0005737">
    <property type="term" value="C:cytoplasm"/>
    <property type="evidence" value="ECO:0007669"/>
    <property type="project" value="TreeGrafter"/>
</dbReference>
<keyword evidence="6" id="KW-0560">Oxidoreductase</keyword>
<dbReference type="PANTHER" id="PTHR42801:SF23">
    <property type="entry name" value="PEROXIREDOXIN DOT5"/>
    <property type="match status" value="1"/>
</dbReference>